<proteinExistence type="inferred from homology"/>
<gene>
    <name evidence="2" type="ORF">D9756_007048</name>
</gene>
<dbReference type="PANTHER" id="PTHR34598:SF3">
    <property type="entry name" value="OXIDOREDUCTASE AN1597"/>
    <property type="match status" value="1"/>
</dbReference>
<name>A0A8H5D6W2_9AGAR</name>
<reference evidence="2 3" key="1">
    <citation type="journal article" date="2020" name="ISME J.">
        <title>Uncovering the hidden diversity of litter-decomposition mechanisms in mushroom-forming fungi.</title>
        <authorList>
            <person name="Floudas D."/>
            <person name="Bentzer J."/>
            <person name="Ahren D."/>
            <person name="Johansson T."/>
            <person name="Persson P."/>
            <person name="Tunlid A."/>
        </authorList>
    </citation>
    <scope>NUCLEOTIDE SEQUENCE [LARGE SCALE GENOMIC DNA]</scope>
    <source>
        <strain evidence="2 3">CBS 146.42</strain>
    </source>
</reference>
<evidence type="ECO:0000313" key="2">
    <source>
        <dbReference type="EMBL" id="KAF5354279.1"/>
    </source>
</evidence>
<organism evidence="2 3">
    <name type="scientific">Leucocoprinus leucothites</name>
    <dbReference type="NCBI Taxonomy" id="201217"/>
    <lineage>
        <taxon>Eukaryota</taxon>
        <taxon>Fungi</taxon>
        <taxon>Dikarya</taxon>
        <taxon>Basidiomycota</taxon>
        <taxon>Agaricomycotina</taxon>
        <taxon>Agaricomycetes</taxon>
        <taxon>Agaricomycetidae</taxon>
        <taxon>Agaricales</taxon>
        <taxon>Agaricineae</taxon>
        <taxon>Agaricaceae</taxon>
        <taxon>Leucocoprinus</taxon>
    </lineage>
</organism>
<dbReference type="GO" id="GO:0016491">
    <property type="term" value="F:oxidoreductase activity"/>
    <property type="evidence" value="ECO:0007669"/>
    <property type="project" value="InterPro"/>
</dbReference>
<dbReference type="InterPro" id="IPR044053">
    <property type="entry name" value="AsaB-like"/>
</dbReference>
<evidence type="ECO:0000256" key="1">
    <source>
        <dbReference type="ARBA" id="ARBA00023604"/>
    </source>
</evidence>
<dbReference type="AlphaFoldDB" id="A0A8H5D6W2"/>
<dbReference type="EMBL" id="JAACJO010000009">
    <property type="protein sequence ID" value="KAF5354279.1"/>
    <property type="molecule type" value="Genomic_DNA"/>
</dbReference>
<sequence>MSTTPDAVSASITYLLPPPNGERAYQTINADPTIGDRRKNIIRKDFDALIENVRGKEHTFTLDNAGFQYAHRPTTFKDFRDDKKVLEDYYPESEALIKDLTGASRVVFFDHTRRLRRPGELDDAPDRRQPVAQAHVDQTTASSIARVHRHLPPTDAPALLRRRFQIVNLWRPIGNPALDWPLALCDYRSVDAKQDTFPVALVYPDREGETMGVKHNPNHQWKYLRGMTPDEVVMIKCFDSIEDGSVARFTPHTGFQDPTTPAGAPFRESIELRALVFYD</sequence>
<evidence type="ECO:0000313" key="3">
    <source>
        <dbReference type="Proteomes" id="UP000559027"/>
    </source>
</evidence>
<dbReference type="OrthoDB" id="412788at2759"/>
<evidence type="ECO:0008006" key="4">
    <source>
        <dbReference type="Google" id="ProtNLM"/>
    </source>
</evidence>
<dbReference type="PANTHER" id="PTHR34598">
    <property type="entry name" value="BLL6449 PROTEIN"/>
    <property type="match status" value="1"/>
</dbReference>
<protein>
    <recommendedName>
        <fullName evidence="4">Methyltransferase</fullName>
    </recommendedName>
</protein>
<keyword evidence="3" id="KW-1185">Reference proteome</keyword>
<comment type="caution">
    <text evidence="2">The sequence shown here is derived from an EMBL/GenBank/DDBJ whole genome shotgun (WGS) entry which is preliminary data.</text>
</comment>
<dbReference type="NCBIfam" id="NF041278">
    <property type="entry name" value="CmcJ_NvfI_EfuI"/>
    <property type="match status" value="1"/>
</dbReference>
<dbReference type="Proteomes" id="UP000559027">
    <property type="component" value="Unassembled WGS sequence"/>
</dbReference>
<comment type="similarity">
    <text evidence="1">Belongs to the asaB hydroxylase/desaturase family.</text>
</comment>
<accession>A0A8H5D6W2</accession>